<organism evidence="2 3">
    <name type="scientific">Lutispora thermophila DSM 19022</name>
    <dbReference type="NCBI Taxonomy" id="1122184"/>
    <lineage>
        <taxon>Bacteria</taxon>
        <taxon>Bacillati</taxon>
        <taxon>Bacillota</taxon>
        <taxon>Clostridia</taxon>
        <taxon>Lutisporales</taxon>
        <taxon>Lutisporaceae</taxon>
        <taxon>Lutispora</taxon>
    </lineage>
</organism>
<dbReference type="AlphaFoldDB" id="A0A1M6HTT4"/>
<keyword evidence="3" id="KW-1185">Reference proteome</keyword>
<protein>
    <submittedName>
        <fullName evidence="2">Uncharacterized protein</fullName>
    </submittedName>
</protein>
<dbReference type="OrthoDB" id="2652064at2"/>
<dbReference type="Proteomes" id="UP000184442">
    <property type="component" value="Unassembled WGS sequence"/>
</dbReference>
<accession>A0A1M6HTT4</accession>
<proteinExistence type="predicted"/>
<gene>
    <name evidence="2" type="ORF">SAMN02745176_02933</name>
</gene>
<feature type="signal peptide" evidence="1">
    <location>
        <begin position="1"/>
        <end position="19"/>
    </location>
</feature>
<dbReference type="PROSITE" id="PS51257">
    <property type="entry name" value="PROKAR_LIPOPROTEIN"/>
    <property type="match status" value="1"/>
</dbReference>
<name>A0A1M6HTT4_9FIRM</name>
<evidence type="ECO:0000256" key="1">
    <source>
        <dbReference type="SAM" id="SignalP"/>
    </source>
</evidence>
<dbReference type="STRING" id="1122184.SAMN02745176_02933"/>
<keyword evidence="1" id="KW-0732">Signal</keyword>
<evidence type="ECO:0000313" key="3">
    <source>
        <dbReference type="Proteomes" id="UP000184442"/>
    </source>
</evidence>
<reference evidence="2 3" key="1">
    <citation type="submission" date="2016-11" db="EMBL/GenBank/DDBJ databases">
        <authorList>
            <person name="Jaros S."/>
            <person name="Januszkiewicz K."/>
            <person name="Wedrychowicz H."/>
        </authorList>
    </citation>
    <scope>NUCLEOTIDE SEQUENCE [LARGE SCALE GENOMIC DNA]</scope>
    <source>
        <strain evidence="2 3">DSM 19022</strain>
    </source>
</reference>
<sequence length="112" mass="12668">MMKKPVLCILLIMSVLMTATGCSIEHNVSTNSSRAFKKDLMGISDAIKSVEISFRRPAVIYKVNMTKEPTQETLDTILGKVKSFTTVENMDEIARKVGWKQRVSQVYLRINN</sequence>
<dbReference type="RefSeq" id="WP_073026992.1">
    <property type="nucleotide sequence ID" value="NZ_FQZS01000023.1"/>
</dbReference>
<feature type="chain" id="PRO_5038631672" evidence="1">
    <location>
        <begin position="20"/>
        <end position="112"/>
    </location>
</feature>
<dbReference type="EMBL" id="FQZS01000023">
    <property type="protein sequence ID" value="SHJ25518.1"/>
    <property type="molecule type" value="Genomic_DNA"/>
</dbReference>
<evidence type="ECO:0000313" key="2">
    <source>
        <dbReference type="EMBL" id="SHJ25518.1"/>
    </source>
</evidence>